<sequence length="76" mass="9096">MGFGVQTRVTEFFYVERSLRAEGAIIVYNNPVRFFRIGVKLREELKKVQLHVFDLKHEEWDDNIKCYLIGMTCQIR</sequence>
<comment type="caution">
    <text evidence="1">The sequence shown here is derived from an EMBL/GenBank/DDBJ whole genome shotgun (WGS) entry which is preliminary data.</text>
</comment>
<name>A0A0M2SNI4_9BACI</name>
<evidence type="ECO:0000313" key="2">
    <source>
        <dbReference type="Proteomes" id="UP000034166"/>
    </source>
</evidence>
<dbReference type="EMBL" id="LAYY01000040">
    <property type="protein sequence ID" value="KKK36149.1"/>
    <property type="molecule type" value="Genomic_DNA"/>
</dbReference>
<proteinExistence type="predicted"/>
<dbReference type="PATRIC" id="fig|1408103.3.peg.4633"/>
<keyword evidence="2" id="KW-1185">Reference proteome</keyword>
<protein>
    <submittedName>
        <fullName evidence="1">Uncharacterized protein</fullName>
    </submittedName>
</protein>
<accession>A0A0M2SNI4</accession>
<organism evidence="1 2">
    <name type="scientific">Mesobacillus campisalis</name>
    <dbReference type="NCBI Taxonomy" id="1408103"/>
    <lineage>
        <taxon>Bacteria</taxon>
        <taxon>Bacillati</taxon>
        <taxon>Bacillota</taxon>
        <taxon>Bacilli</taxon>
        <taxon>Bacillales</taxon>
        <taxon>Bacillaceae</taxon>
        <taxon>Mesobacillus</taxon>
    </lineage>
</organism>
<gene>
    <name evidence="1" type="ORF">WQ57_21050</name>
</gene>
<reference evidence="1 2" key="1">
    <citation type="submission" date="2015-04" db="EMBL/GenBank/DDBJ databases">
        <title>Taxonomic description and genome sequence of Bacillus campisalis sp. nov., a novel member of the genus Bacillus isolated from solar saltern.</title>
        <authorList>
            <person name="Mathan Kumar R."/>
            <person name="Kaur G."/>
            <person name="Kumar A."/>
            <person name="Singh N.K."/>
            <person name="Kaur N."/>
            <person name="Kumar N."/>
            <person name="Mayilraj S."/>
        </authorList>
    </citation>
    <scope>NUCLEOTIDE SEQUENCE [LARGE SCALE GENOMIC DNA]</scope>
    <source>
        <strain evidence="1 2">SA2-6</strain>
    </source>
</reference>
<dbReference type="AlphaFoldDB" id="A0A0M2SNI4"/>
<evidence type="ECO:0000313" key="1">
    <source>
        <dbReference type="EMBL" id="KKK36149.1"/>
    </source>
</evidence>
<dbReference type="Proteomes" id="UP000034166">
    <property type="component" value="Unassembled WGS sequence"/>
</dbReference>